<dbReference type="InterPro" id="IPR008476">
    <property type="entry name" value="PBDC1_metazoa/fungi"/>
</dbReference>
<dbReference type="OrthoDB" id="10248897at2759"/>
<dbReference type="Pfam" id="PF04669">
    <property type="entry name" value="PBDC1"/>
    <property type="match status" value="1"/>
</dbReference>
<proteinExistence type="predicted"/>
<dbReference type="AlphaFoldDB" id="A0A8J5N3U1"/>
<gene>
    <name evidence="2" type="primary">Pbdc1-L</name>
    <name evidence="2" type="ORF">Hamer_G020104</name>
</gene>
<dbReference type="EMBL" id="JAHLQT010010583">
    <property type="protein sequence ID" value="KAG7172549.1"/>
    <property type="molecule type" value="Genomic_DNA"/>
</dbReference>
<accession>A0A8J5N3U1</accession>
<organism evidence="2 3">
    <name type="scientific">Homarus americanus</name>
    <name type="common">American lobster</name>
    <dbReference type="NCBI Taxonomy" id="6706"/>
    <lineage>
        <taxon>Eukaryota</taxon>
        <taxon>Metazoa</taxon>
        <taxon>Ecdysozoa</taxon>
        <taxon>Arthropoda</taxon>
        <taxon>Crustacea</taxon>
        <taxon>Multicrustacea</taxon>
        <taxon>Malacostraca</taxon>
        <taxon>Eumalacostraca</taxon>
        <taxon>Eucarida</taxon>
        <taxon>Decapoda</taxon>
        <taxon>Pleocyemata</taxon>
        <taxon>Astacidea</taxon>
        <taxon>Nephropoidea</taxon>
        <taxon>Nephropidae</taxon>
        <taxon>Homarus</taxon>
    </lineage>
</organism>
<dbReference type="Proteomes" id="UP000747542">
    <property type="component" value="Unassembled WGS sequence"/>
</dbReference>
<evidence type="ECO:0000259" key="1">
    <source>
        <dbReference type="Pfam" id="PF04669"/>
    </source>
</evidence>
<evidence type="ECO:0000313" key="3">
    <source>
        <dbReference type="Proteomes" id="UP000747542"/>
    </source>
</evidence>
<protein>
    <submittedName>
        <fullName evidence="2">PBDC1-like</fullName>
    </submittedName>
</protein>
<dbReference type="InterPro" id="IPR021148">
    <property type="entry name" value="Polysacc_synth_dom"/>
</dbReference>
<feature type="domain" description="Polysaccharide biosynthesis" evidence="1">
    <location>
        <begin position="42"/>
        <end position="166"/>
    </location>
</feature>
<keyword evidence="3" id="KW-1185">Reference proteome</keyword>
<comment type="caution">
    <text evidence="2">The sequence shown here is derived from an EMBL/GenBank/DDBJ whole genome shotgun (WGS) entry which is preliminary data.</text>
</comment>
<dbReference type="PANTHER" id="PTHR13410:SF9">
    <property type="entry name" value="PROTEIN PBDC1"/>
    <property type="match status" value="1"/>
</dbReference>
<sequence>MPTQAEIFAELGIPGGVAAGAGVGGGGRGAVNAEELENDSTMEELWAMKAMEHSEIHFNLLCAVDPRLLKLTPKDDAIYTAFRNEFPDFNVKKLEEKDLKSAEAKEKWRPFCLAFEKEIEDYSFATLVRIDGEDEYSESNTILVTRIQFFCIEITRNREGLNDAIRTKFKPKPRTKKGQQ</sequence>
<evidence type="ECO:0000313" key="2">
    <source>
        <dbReference type="EMBL" id="KAG7172549.1"/>
    </source>
</evidence>
<dbReference type="PANTHER" id="PTHR13410">
    <property type="entry name" value="PROTEIN PBDC1"/>
    <property type="match status" value="1"/>
</dbReference>
<name>A0A8J5N3U1_HOMAM</name>
<dbReference type="GO" id="GO:0005737">
    <property type="term" value="C:cytoplasm"/>
    <property type="evidence" value="ECO:0007669"/>
    <property type="project" value="TreeGrafter"/>
</dbReference>
<reference evidence="2" key="1">
    <citation type="journal article" date="2021" name="Sci. Adv.">
        <title>The American lobster genome reveals insights on longevity, neural, and immune adaptations.</title>
        <authorList>
            <person name="Polinski J.M."/>
            <person name="Zimin A.V."/>
            <person name="Clark K.F."/>
            <person name="Kohn A.B."/>
            <person name="Sadowski N."/>
            <person name="Timp W."/>
            <person name="Ptitsyn A."/>
            <person name="Khanna P."/>
            <person name="Romanova D.Y."/>
            <person name="Williams P."/>
            <person name="Greenwood S.J."/>
            <person name="Moroz L.L."/>
            <person name="Walt D.R."/>
            <person name="Bodnar A.G."/>
        </authorList>
    </citation>
    <scope>NUCLEOTIDE SEQUENCE</scope>
    <source>
        <strain evidence="2">GMGI-L3</strain>
    </source>
</reference>